<evidence type="ECO:0000256" key="5">
    <source>
        <dbReference type="RuleBase" id="RU610713"/>
    </source>
</evidence>
<organism evidence="6 7">
    <name type="scientific">Ancylostoma caninum</name>
    <name type="common">Dog hookworm</name>
    <dbReference type="NCBI Taxonomy" id="29170"/>
    <lineage>
        <taxon>Eukaryota</taxon>
        <taxon>Metazoa</taxon>
        <taxon>Ecdysozoa</taxon>
        <taxon>Nematoda</taxon>
        <taxon>Chromadorea</taxon>
        <taxon>Rhabditida</taxon>
        <taxon>Rhabditina</taxon>
        <taxon>Rhabditomorpha</taxon>
        <taxon>Strongyloidea</taxon>
        <taxon>Ancylostomatidae</taxon>
        <taxon>Ancylostomatinae</taxon>
        <taxon>Ancylostoma</taxon>
    </lineage>
</organism>
<dbReference type="InterPro" id="IPR013785">
    <property type="entry name" value="Aldolase_TIM"/>
</dbReference>
<dbReference type="OrthoDB" id="5796153at2759"/>
<reference evidence="6 7" key="1">
    <citation type="submission" date="2014-10" db="EMBL/GenBank/DDBJ databases">
        <title>Draft genome of the hookworm Ancylostoma caninum.</title>
        <authorList>
            <person name="Mitreva M."/>
        </authorList>
    </citation>
    <scope>NUCLEOTIDE SEQUENCE [LARGE SCALE GENOMIC DNA]</scope>
    <source>
        <strain evidence="6 7">Baltimore</strain>
    </source>
</reference>
<name>A0A368H982_ANCCA</name>
<dbReference type="STRING" id="29170.A0A368H982"/>
<evidence type="ECO:0000313" key="6">
    <source>
        <dbReference type="EMBL" id="RCN51910.1"/>
    </source>
</evidence>
<feature type="non-terminal residue" evidence="6">
    <location>
        <position position="1"/>
    </location>
</feature>
<comment type="catalytic activity">
    <reaction evidence="5">
        <text>Random hydrolysis of (1-&gt;4)-linkages between N-acetyl-beta-D-glucosamine and D-glucuronate residues in hyaluronate.</text>
        <dbReference type="EC" id="3.2.1.35"/>
    </reaction>
</comment>
<dbReference type="EMBL" id="JOJR01000010">
    <property type="protein sequence ID" value="RCN51910.1"/>
    <property type="molecule type" value="Genomic_DNA"/>
</dbReference>
<dbReference type="EC" id="3.2.1.35" evidence="5"/>
<dbReference type="Gene3D" id="3.20.20.70">
    <property type="entry name" value="Aldolase class I"/>
    <property type="match status" value="1"/>
</dbReference>
<keyword evidence="5" id="KW-0378">Hydrolase</keyword>
<keyword evidence="7" id="KW-1185">Reference proteome</keyword>
<dbReference type="GO" id="GO:0005975">
    <property type="term" value="P:carbohydrate metabolic process"/>
    <property type="evidence" value="ECO:0007669"/>
    <property type="project" value="InterPro"/>
</dbReference>
<evidence type="ECO:0000256" key="4">
    <source>
        <dbReference type="PIRSR" id="PIRSR038193-3"/>
    </source>
</evidence>
<sequence>LITGQQIQGDKIVIFYERKFGLCPYYNNSDPNQPINGGLPQNQTLEQHLAVAAEQIRREIPDEDFDGIAVIDVEEFRPLYSMNWGEKEVYKRQSRLLIKSQYPCLAPRDVEHWAEIQYNMAAKRFFVETIKLARSLRPKAKWGYYDYPFCNYRLQNPEGDYECSTTARSFNDQMSFIWNATTALYPSIYLNGERSPTQNFRFVQALLQETKRVASEQNRRVNIYAYSKFEYDPYKSFTSFYCKEDLCNTIKQAADLGTNGVVLWSTSKKLKQRCSLIREFMTEYLGPYIRNTVDQFNLCRRKKCSGRGNCVLKKPMKQCLPTMNPDLYALYGCHCDKGFEGKDCTRQSTGVSVETNRMLPCIC</sequence>
<protein>
    <recommendedName>
        <fullName evidence="5">Hyaluronidase</fullName>
        <ecNumber evidence="5">3.2.1.35</ecNumber>
    </recommendedName>
</protein>
<dbReference type="AlphaFoldDB" id="A0A368H982"/>
<dbReference type="GO" id="GO:0004415">
    <property type="term" value="F:hyalurononglucosaminidase activity"/>
    <property type="evidence" value="ECO:0007669"/>
    <property type="project" value="UniProtKB-UniRule"/>
</dbReference>
<dbReference type="PANTHER" id="PTHR11769:SF35">
    <property type="entry name" value="HYALURONIDASE"/>
    <property type="match status" value="1"/>
</dbReference>
<dbReference type="Pfam" id="PF01630">
    <property type="entry name" value="Glyco_hydro_56"/>
    <property type="match status" value="1"/>
</dbReference>
<feature type="active site" description="Proton donor" evidence="3">
    <location>
        <position position="74"/>
    </location>
</feature>
<dbReference type="PANTHER" id="PTHR11769">
    <property type="entry name" value="HYALURONIDASE"/>
    <property type="match status" value="1"/>
</dbReference>
<evidence type="ECO:0000256" key="1">
    <source>
        <dbReference type="ARBA" id="ARBA00008871"/>
    </source>
</evidence>
<dbReference type="InterPro" id="IPR018155">
    <property type="entry name" value="Hyaluronidase"/>
</dbReference>
<keyword evidence="5" id="KW-0326">Glycosidase</keyword>
<evidence type="ECO:0000256" key="3">
    <source>
        <dbReference type="PIRSR" id="PIRSR038193-1"/>
    </source>
</evidence>
<dbReference type="PIRSF" id="PIRSF038193">
    <property type="entry name" value="Hyaluronidase"/>
    <property type="match status" value="1"/>
</dbReference>
<feature type="disulfide bond" evidence="4">
    <location>
        <begin position="299"/>
        <end position="310"/>
    </location>
</feature>
<dbReference type="PRINTS" id="PR00846">
    <property type="entry name" value="GLHYDRLASE56"/>
</dbReference>
<gene>
    <name evidence="6" type="ORF">ANCCAN_01998</name>
</gene>
<feature type="disulfide bond" evidence="4">
    <location>
        <begin position="150"/>
        <end position="163"/>
    </location>
</feature>
<comment type="caution">
    <text evidence="6">The sequence shown here is derived from an EMBL/GenBank/DDBJ whole genome shotgun (WGS) entry which is preliminary data.</text>
</comment>
<comment type="similarity">
    <text evidence="1 5">Belongs to the glycosyl hydrolase 56 family.</text>
</comment>
<accession>A0A368H982</accession>
<dbReference type="InterPro" id="IPR017853">
    <property type="entry name" value="GH"/>
</dbReference>
<dbReference type="Proteomes" id="UP000252519">
    <property type="component" value="Unassembled WGS sequence"/>
</dbReference>
<evidence type="ECO:0000256" key="2">
    <source>
        <dbReference type="ARBA" id="ARBA00023157"/>
    </source>
</evidence>
<evidence type="ECO:0000313" key="7">
    <source>
        <dbReference type="Proteomes" id="UP000252519"/>
    </source>
</evidence>
<keyword evidence="2 4" id="KW-1015">Disulfide bond</keyword>
<proteinExistence type="inferred from homology"/>
<dbReference type="GO" id="GO:0030214">
    <property type="term" value="P:hyaluronan catabolic process"/>
    <property type="evidence" value="ECO:0007669"/>
    <property type="project" value="TreeGrafter"/>
</dbReference>
<dbReference type="SUPFAM" id="SSF51445">
    <property type="entry name" value="(Trans)glycosidases"/>
    <property type="match status" value="1"/>
</dbReference>